<dbReference type="CDD" id="cd02412">
    <property type="entry name" value="KH-II_30S_S3"/>
    <property type="match status" value="1"/>
</dbReference>
<organism evidence="8">
    <name type="scientific">hydrothermal vent metagenome</name>
    <dbReference type="NCBI Taxonomy" id="652676"/>
    <lineage>
        <taxon>unclassified sequences</taxon>
        <taxon>metagenomes</taxon>
        <taxon>ecological metagenomes</taxon>
    </lineage>
</organism>
<protein>
    <submittedName>
        <fullName evidence="8">SSU ribosomal protein S3p (S3e)</fullName>
    </submittedName>
</protein>
<evidence type="ECO:0000256" key="4">
    <source>
        <dbReference type="ARBA" id="ARBA00022980"/>
    </source>
</evidence>
<keyword evidence="5" id="KW-0687">Ribonucleoprotein</keyword>
<dbReference type="Pfam" id="PF07650">
    <property type="entry name" value="KH_2"/>
    <property type="match status" value="1"/>
</dbReference>
<keyword evidence="4 8" id="KW-0689">Ribosomal protein</keyword>
<comment type="similarity">
    <text evidence="1">Belongs to the universal ribosomal protein uS3 family.</text>
</comment>
<proteinExistence type="inferred from homology"/>
<sequence>MGQKTHPTGFRLGIIKDWESNWYAKASYVEYLHTDLKLRGHIKKKLYHAGISSIKIERKGKQIKINIFAARPGIIIGKRGQEVDRLKVSIQQMVPENEIFLNIKEVRKPELDPQLVAESIALQLERRVAFRRAMKKSVSTTMRFGAKGIRINCAGRLAGAEIARTEWYREGRVPLHTIRADVSYGVAEANTTFGIIGIKVWIFTGEVLSGRDARRLEVQKKLRAQKQIEEVVEAAKADLPPGGPTTDTKAVKPTE</sequence>
<dbReference type="Gene3D" id="3.30.1140.32">
    <property type="entry name" value="Ribosomal protein S3, C-terminal domain"/>
    <property type="match status" value="1"/>
</dbReference>
<dbReference type="SUPFAM" id="SSF54821">
    <property type="entry name" value="Ribosomal protein S3 C-terminal domain"/>
    <property type="match status" value="1"/>
</dbReference>
<dbReference type="PANTHER" id="PTHR11760">
    <property type="entry name" value="30S/40S RIBOSOMAL PROTEIN S3"/>
    <property type="match status" value="1"/>
</dbReference>
<evidence type="ECO:0000256" key="1">
    <source>
        <dbReference type="ARBA" id="ARBA00010761"/>
    </source>
</evidence>
<dbReference type="NCBIfam" id="TIGR01009">
    <property type="entry name" value="rpsC_bact"/>
    <property type="match status" value="1"/>
</dbReference>
<dbReference type="EMBL" id="UOGC01000102">
    <property type="protein sequence ID" value="VAX20221.1"/>
    <property type="molecule type" value="Genomic_DNA"/>
</dbReference>
<gene>
    <name evidence="8" type="ORF">MNBD_NITROSPINAE01-283</name>
</gene>
<dbReference type="FunFam" id="3.30.300.20:FF:000001">
    <property type="entry name" value="30S ribosomal protein S3"/>
    <property type="match status" value="1"/>
</dbReference>
<dbReference type="PROSITE" id="PS50823">
    <property type="entry name" value="KH_TYPE_2"/>
    <property type="match status" value="1"/>
</dbReference>
<feature type="region of interest" description="Disordered" evidence="6">
    <location>
        <begin position="233"/>
        <end position="255"/>
    </location>
</feature>
<dbReference type="GO" id="GO:0022627">
    <property type="term" value="C:cytosolic small ribosomal subunit"/>
    <property type="evidence" value="ECO:0007669"/>
    <property type="project" value="TreeGrafter"/>
</dbReference>
<dbReference type="PANTHER" id="PTHR11760:SF19">
    <property type="entry name" value="SMALL RIBOSOMAL SUBUNIT PROTEIN US3C"/>
    <property type="match status" value="1"/>
</dbReference>
<dbReference type="InterPro" id="IPR004044">
    <property type="entry name" value="KH_dom_type_2"/>
</dbReference>
<dbReference type="FunFam" id="3.30.1140.32:FF:000002">
    <property type="entry name" value="30S ribosomal protein S3"/>
    <property type="match status" value="1"/>
</dbReference>
<dbReference type="InterPro" id="IPR057258">
    <property type="entry name" value="Ribosomal_uS3"/>
</dbReference>
<name>A0A3B1C0D8_9ZZZZ</name>
<evidence type="ECO:0000259" key="7">
    <source>
        <dbReference type="PROSITE" id="PS50823"/>
    </source>
</evidence>
<dbReference type="GO" id="GO:0019843">
    <property type="term" value="F:rRNA binding"/>
    <property type="evidence" value="ECO:0007669"/>
    <property type="project" value="UniProtKB-KW"/>
</dbReference>
<dbReference type="AlphaFoldDB" id="A0A3B1C0D8"/>
<keyword evidence="3" id="KW-0694">RNA-binding</keyword>
<dbReference type="SUPFAM" id="SSF54814">
    <property type="entry name" value="Prokaryotic type KH domain (KH-domain type II)"/>
    <property type="match status" value="1"/>
</dbReference>
<dbReference type="InterPro" id="IPR015946">
    <property type="entry name" value="KH_dom-like_a/b"/>
</dbReference>
<evidence type="ECO:0000256" key="2">
    <source>
        <dbReference type="ARBA" id="ARBA00022730"/>
    </source>
</evidence>
<dbReference type="HAMAP" id="MF_01309_B">
    <property type="entry name" value="Ribosomal_uS3_B"/>
    <property type="match status" value="1"/>
</dbReference>
<dbReference type="InterPro" id="IPR005704">
    <property type="entry name" value="Ribosomal_uS3_bac-typ"/>
</dbReference>
<accession>A0A3B1C0D8</accession>
<dbReference type="InterPro" id="IPR036419">
    <property type="entry name" value="Ribosomal_S3_C_sf"/>
</dbReference>
<dbReference type="Gene3D" id="3.30.300.20">
    <property type="match status" value="1"/>
</dbReference>
<evidence type="ECO:0000256" key="3">
    <source>
        <dbReference type="ARBA" id="ARBA00022884"/>
    </source>
</evidence>
<evidence type="ECO:0000256" key="6">
    <source>
        <dbReference type="SAM" id="MobiDB-lite"/>
    </source>
</evidence>
<keyword evidence="2" id="KW-0699">rRNA-binding</keyword>
<reference evidence="8" key="1">
    <citation type="submission" date="2018-06" db="EMBL/GenBank/DDBJ databases">
        <authorList>
            <person name="Zhirakovskaya E."/>
        </authorList>
    </citation>
    <scope>NUCLEOTIDE SEQUENCE</scope>
</reference>
<feature type="domain" description="KH type-2" evidence="7">
    <location>
        <begin position="38"/>
        <end position="107"/>
    </location>
</feature>
<dbReference type="Pfam" id="PF00189">
    <property type="entry name" value="Ribosomal_S3_C"/>
    <property type="match status" value="1"/>
</dbReference>
<dbReference type="GO" id="GO:0006412">
    <property type="term" value="P:translation"/>
    <property type="evidence" value="ECO:0007669"/>
    <property type="project" value="InterPro"/>
</dbReference>
<dbReference type="GO" id="GO:0003735">
    <property type="term" value="F:structural constituent of ribosome"/>
    <property type="evidence" value="ECO:0007669"/>
    <property type="project" value="InterPro"/>
</dbReference>
<evidence type="ECO:0000256" key="5">
    <source>
        <dbReference type="ARBA" id="ARBA00023274"/>
    </source>
</evidence>
<dbReference type="InterPro" id="IPR009019">
    <property type="entry name" value="KH_sf_prok-type"/>
</dbReference>
<evidence type="ECO:0000313" key="8">
    <source>
        <dbReference type="EMBL" id="VAX20221.1"/>
    </source>
</evidence>
<dbReference type="InterPro" id="IPR001351">
    <property type="entry name" value="Ribosomal_uS3_C"/>
</dbReference>